<keyword evidence="2" id="KW-1185">Reference proteome</keyword>
<organism evidence="1 2">
    <name type="scientific">Candidatus Magnetobacterium bavaricum</name>
    <dbReference type="NCBI Taxonomy" id="29290"/>
    <lineage>
        <taxon>Bacteria</taxon>
        <taxon>Pseudomonadati</taxon>
        <taxon>Nitrospirota</taxon>
        <taxon>Thermodesulfovibrionia</taxon>
        <taxon>Thermodesulfovibrionales</taxon>
        <taxon>Candidatus Magnetobacteriaceae</taxon>
        <taxon>Candidatus Magnetobacterium</taxon>
    </lineage>
</organism>
<proteinExistence type="predicted"/>
<protein>
    <submittedName>
        <fullName evidence="1">Uncharacterized protein</fullName>
    </submittedName>
</protein>
<accession>A0A0F3GPT4</accession>
<dbReference type="Proteomes" id="UP000033423">
    <property type="component" value="Unassembled WGS sequence"/>
</dbReference>
<gene>
    <name evidence="1" type="ORF">MBAV_003822</name>
</gene>
<comment type="caution">
    <text evidence="1">The sequence shown here is derived from an EMBL/GenBank/DDBJ whole genome shotgun (WGS) entry which is preliminary data.</text>
</comment>
<dbReference type="AlphaFoldDB" id="A0A0F3GPT4"/>
<evidence type="ECO:0000313" key="1">
    <source>
        <dbReference type="EMBL" id="KJU83984.1"/>
    </source>
</evidence>
<reference evidence="1 2" key="1">
    <citation type="submission" date="2015-02" db="EMBL/GenBank/DDBJ databases">
        <title>Single-cell genomics of uncultivated deep-branching MTB reveals a conserved set of magnetosome genes.</title>
        <authorList>
            <person name="Kolinko S."/>
            <person name="Richter M."/>
            <person name="Glockner F.O."/>
            <person name="Brachmann A."/>
            <person name="Schuler D."/>
        </authorList>
    </citation>
    <scope>NUCLEOTIDE SEQUENCE [LARGE SCALE GENOMIC DNA]</scope>
    <source>
        <strain evidence="1">TM-1</strain>
    </source>
</reference>
<name>A0A0F3GPT4_9BACT</name>
<dbReference type="EMBL" id="LACI01001662">
    <property type="protein sequence ID" value="KJU83984.1"/>
    <property type="molecule type" value="Genomic_DNA"/>
</dbReference>
<evidence type="ECO:0000313" key="2">
    <source>
        <dbReference type="Proteomes" id="UP000033423"/>
    </source>
</evidence>
<sequence>MEYPAKLSPSHQLSACSQLSAPSPLSPTLNVPLSFFSHISSEPKSETVLSPLSTKLLIA</sequence>